<gene>
    <name evidence="2" type="ORF">GOMPHAMPRED_004634</name>
</gene>
<dbReference type="EMBL" id="CAJPDQ010000029">
    <property type="protein sequence ID" value="CAF9928253.1"/>
    <property type="molecule type" value="Genomic_DNA"/>
</dbReference>
<organism evidence="2 3">
    <name type="scientific">Gomphillus americanus</name>
    <dbReference type="NCBI Taxonomy" id="1940652"/>
    <lineage>
        <taxon>Eukaryota</taxon>
        <taxon>Fungi</taxon>
        <taxon>Dikarya</taxon>
        <taxon>Ascomycota</taxon>
        <taxon>Pezizomycotina</taxon>
        <taxon>Lecanoromycetes</taxon>
        <taxon>OSLEUM clade</taxon>
        <taxon>Ostropomycetidae</taxon>
        <taxon>Ostropales</taxon>
        <taxon>Graphidaceae</taxon>
        <taxon>Gomphilloideae</taxon>
        <taxon>Gomphillus</taxon>
    </lineage>
</organism>
<feature type="region of interest" description="Disordered" evidence="1">
    <location>
        <begin position="53"/>
        <end position="165"/>
    </location>
</feature>
<reference evidence="2" key="1">
    <citation type="submission" date="2021-03" db="EMBL/GenBank/DDBJ databases">
        <authorList>
            <person name="Tagirdzhanova G."/>
        </authorList>
    </citation>
    <scope>NUCLEOTIDE SEQUENCE</scope>
</reference>
<accession>A0A8H3IQZ0</accession>
<comment type="caution">
    <text evidence="2">The sequence shown here is derived from an EMBL/GenBank/DDBJ whole genome shotgun (WGS) entry which is preliminary data.</text>
</comment>
<evidence type="ECO:0000313" key="3">
    <source>
        <dbReference type="Proteomes" id="UP000664169"/>
    </source>
</evidence>
<evidence type="ECO:0000256" key="1">
    <source>
        <dbReference type="SAM" id="MobiDB-lite"/>
    </source>
</evidence>
<protein>
    <submittedName>
        <fullName evidence="2">Uncharacterized protein</fullName>
    </submittedName>
</protein>
<feature type="compositionally biased region" description="Basic residues" evidence="1">
    <location>
        <begin position="78"/>
        <end position="103"/>
    </location>
</feature>
<keyword evidence="3" id="KW-1185">Reference proteome</keyword>
<dbReference type="AlphaFoldDB" id="A0A8H3IQZ0"/>
<evidence type="ECO:0000313" key="2">
    <source>
        <dbReference type="EMBL" id="CAF9928253.1"/>
    </source>
</evidence>
<proteinExistence type="predicted"/>
<feature type="compositionally biased region" description="Acidic residues" evidence="1">
    <location>
        <begin position="107"/>
        <end position="128"/>
    </location>
</feature>
<name>A0A8H3IQZ0_9LECA</name>
<sequence length="165" mass="17389">MDNNVTPEGKKEGLDKLGLAIEIAKAEGNPDWDDLAIRLGSASASSLKKTWQNLKNSHILRRKGEAGGGDSLSPKPAKVAKAKPKTPRKKAATTTPKTKKNKKIVKEEEEEELLDVDAEYDEEADDADVSAGDGSGVKDEGDGSSKEGGNGSSKEEGAGGVKEEE</sequence>
<dbReference type="Proteomes" id="UP000664169">
    <property type="component" value="Unassembled WGS sequence"/>
</dbReference>
<feature type="compositionally biased region" description="Basic and acidic residues" evidence="1">
    <location>
        <begin position="136"/>
        <end position="145"/>
    </location>
</feature>